<evidence type="ECO:0000313" key="2">
    <source>
        <dbReference type="EMBL" id="CUS10808.1"/>
    </source>
</evidence>
<reference evidence="2" key="1">
    <citation type="submission" date="2015-10" db="EMBL/GenBank/DDBJ databases">
        <authorList>
            <person name="Regsiter A."/>
            <person name="william w."/>
        </authorList>
    </citation>
    <scope>NUCLEOTIDE SEQUENCE</scope>
    <source>
        <strain evidence="2">Montdore</strain>
    </source>
</reference>
<feature type="compositionally biased region" description="Polar residues" evidence="1">
    <location>
        <begin position="19"/>
        <end position="40"/>
    </location>
</feature>
<protein>
    <submittedName>
        <fullName evidence="2">Uncharacterized protein</fullName>
    </submittedName>
</protein>
<evidence type="ECO:0000256" key="1">
    <source>
        <dbReference type="SAM" id="MobiDB-lite"/>
    </source>
</evidence>
<feature type="compositionally biased region" description="Polar residues" evidence="1">
    <location>
        <begin position="426"/>
        <end position="439"/>
    </location>
</feature>
<keyword evidence="3" id="KW-1185">Reference proteome</keyword>
<accession>A0A292PVZ9</accession>
<sequence length="448" mass="50026">MSSSGPSHFLHRASDDSDSSMVTSRDSAASRSTVPSSLPSLEQHESKTTSPAESEIFDYHHAHDPRESVNTYCSTVASFEDLVDEDYPYYEPHPYGHHHKAPPPPPQAVPSTPSEFGELFPSTRYLSIRHDDSTLDGNMNLRVDTNVAAVGDAGKNVTLFHLRMYDLKTRDFSLRRYGRDCGREVAHIKRKTIKPTPQRPKLQRSVSKALHSFRGKTEAEPVVKLNRQDSGYSSGFDEEEEEEPKSSSEAIQNTNICTLEFSNYAHVDLTRRGGKGSKKYDFEYWGKSYSWKRVVKQVGPHVGAEEISYQLVNNGTGNVVAHIMPDPLSPDQAQAEEAKGGLVPPCSFLLRDSIQDPIVSCLADVADVIMATGLTALVDDSIKRRFHKKKTVQLVLPMPMIKNPMKMNLEYVGPKRLIDEVFNRRPTLSRSQSAQSSQGPLPIRSRTV</sequence>
<feature type="region of interest" description="Disordered" evidence="1">
    <location>
        <begin position="191"/>
        <end position="250"/>
    </location>
</feature>
<dbReference type="Proteomes" id="UP001412239">
    <property type="component" value="Unassembled WGS sequence"/>
</dbReference>
<proteinExistence type="predicted"/>
<feature type="region of interest" description="Disordered" evidence="1">
    <location>
        <begin position="426"/>
        <end position="448"/>
    </location>
</feature>
<name>A0A292PVZ9_9PEZI</name>
<gene>
    <name evidence="2" type="ORF">GSTUAT00005081001</name>
</gene>
<feature type="region of interest" description="Disordered" evidence="1">
    <location>
        <begin position="90"/>
        <end position="116"/>
    </location>
</feature>
<dbReference type="AlphaFoldDB" id="A0A292PVZ9"/>
<dbReference type="EMBL" id="LN891038">
    <property type="protein sequence ID" value="CUS10808.1"/>
    <property type="molecule type" value="Genomic_DNA"/>
</dbReference>
<evidence type="ECO:0000313" key="3">
    <source>
        <dbReference type="Proteomes" id="UP001412239"/>
    </source>
</evidence>
<feature type="region of interest" description="Disordered" evidence="1">
    <location>
        <begin position="1"/>
        <end position="52"/>
    </location>
</feature>
<organism evidence="2 3">
    <name type="scientific">Tuber aestivum</name>
    <name type="common">summer truffle</name>
    <dbReference type="NCBI Taxonomy" id="59557"/>
    <lineage>
        <taxon>Eukaryota</taxon>
        <taxon>Fungi</taxon>
        <taxon>Dikarya</taxon>
        <taxon>Ascomycota</taxon>
        <taxon>Pezizomycotina</taxon>
        <taxon>Pezizomycetes</taxon>
        <taxon>Pezizales</taxon>
        <taxon>Tuberaceae</taxon>
        <taxon>Tuber</taxon>
    </lineage>
</organism>